<keyword evidence="5" id="KW-1185">Reference proteome</keyword>
<accession>A0A9W6ETT5</accession>
<dbReference type="EMBL" id="BRVP01000009">
    <property type="protein sequence ID" value="GLB52520.1"/>
    <property type="molecule type" value="Genomic_DNA"/>
</dbReference>
<dbReference type="Pfam" id="PF00581">
    <property type="entry name" value="Rhodanese"/>
    <property type="match status" value="2"/>
</dbReference>
<keyword evidence="2" id="KW-0677">Repeat</keyword>
<dbReference type="PROSITE" id="PS50206">
    <property type="entry name" value="RHODANESE_3"/>
    <property type="match status" value="2"/>
</dbReference>
<evidence type="ECO:0000256" key="1">
    <source>
        <dbReference type="ARBA" id="ARBA00022679"/>
    </source>
</evidence>
<dbReference type="GO" id="GO:0004792">
    <property type="term" value="F:thiosulfate-cyanide sulfurtransferase activity"/>
    <property type="evidence" value="ECO:0007669"/>
    <property type="project" value="TreeGrafter"/>
</dbReference>
<dbReference type="Proteomes" id="UP001143545">
    <property type="component" value="Unassembled WGS sequence"/>
</dbReference>
<dbReference type="InterPro" id="IPR001763">
    <property type="entry name" value="Rhodanese-like_dom"/>
</dbReference>
<comment type="caution">
    <text evidence="4">The sequence shown here is derived from an EMBL/GenBank/DDBJ whole genome shotgun (WGS) entry which is preliminary data.</text>
</comment>
<feature type="domain" description="Rhodanese" evidence="3">
    <location>
        <begin position="19"/>
        <end position="137"/>
    </location>
</feature>
<dbReference type="SUPFAM" id="SSF52821">
    <property type="entry name" value="Rhodanese/Cell cycle control phosphatase"/>
    <property type="match status" value="2"/>
</dbReference>
<feature type="domain" description="Rhodanese" evidence="3">
    <location>
        <begin position="168"/>
        <end position="281"/>
    </location>
</feature>
<dbReference type="AlphaFoldDB" id="A0A9W6ETT5"/>
<dbReference type="Gene3D" id="3.40.250.10">
    <property type="entry name" value="Rhodanese-like domain"/>
    <property type="match status" value="2"/>
</dbReference>
<dbReference type="CDD" id="cd01448">
    <property type="entry name" value="TST_Repeat_1"/>
    <property type="match status" value="1"/>
</dbReference>
<dbReference type="InterPro" id="IPR045078">
    <property type="entry name" value="TST/MPST-like"/>
</dbReference>
<dbReference type="RefSeq" id="WP_281753848.1">
    <property type="nucleotide sequence ID" value="NZ_BRVP01000009.1"/>
</dbReference>
<dbReference type="SMART" id="SM00450">
    <property type="entry name" value="RHOD"/>
    <property type="match status" value="2"/>
</dbReference>
<sequence length="286" mass="31002">MKSNLSPIITGTSLRSVLNSSSVIIIDAGSSPKAQENYQKNHISGAFYIDLNTQLSNIKEDAAKGGRHPLPSPEAFATVLETYGITPNSHIVIYDMFYGANAAARLWWMLTAIGHQKVQVLSGGLEAAEKAGISIDANNVPTPEKGYYTATTWALPTATIDEVASTVNLENGLVIDVRDTPRYNGKTEPIDLIAGHIPGAVNIPFKENLTEEFLFKSPEELHQKYTTAFEGKATEHIIIHCGSGVTACHTLLATAYAGLPIPKLYVGSWSEWSRNNRPIATLQVPK</sequence>
<evidence type="ECO:0000313" key="5">
    <source>
        <dbReference type="Proteomes" id="UP001143545"/>
    </source>
</evidence>
<gene>
    <name evidence="4" type="ORF">NBRC110019_15600</name>
</gene>
<reference evidence="4" key="1">
    <citation type="submission" date="2022-07" db="EMBL/GenBank/DDBJ databases">
        <title>Taxonomy of Novel Oxalotrophic and Methylotrophic Bacteria.</title>
        <authorList>
            <person name="Sahin N."/>
            <person name="Tani A."/>
        </authorList>
    </citation>
    <scope>NUCLEOTIDE SEQUENCE</scope>
    <source>
        <strain evidence="4">AM327</strain>
    </source>
</reference>
<protein>
    <submittedName>
        <fullName evidence="4">Sulfurtransferase</fullName>
    </submittedName>
</protein>
<dbReference type="CDD" id="cd01449">
    <property type="entry name" value="TST_Repeat_2"/>
    <property type="match status" value="1"/>
</dbReference>
<evidence type="ECO:0000259" key="3">
    <source>
        <dbReference type="PROSITE" id="PS50206"/>
    </source>
</evidence>
<evidence type="ECO:0000313" key="4">
    <source>
        <dbReference type="EMBL" id="GLB52520.1"/>
    </source>
</evidence>
<dbReference type="PANTHER" id="PTHR11364">
    <property type="entry name" value="THIOSULFATE SULFERTANSFERASE"/>
    <property type="match status" value="1"/>
</dbReference>
<dbReference type="PANTHER" id="PTHR11364:SF27">
    <property type="entry name" value="SULFURTRANSFERASE"/>
    <property type="match status" value="1"/>
</dbReference>
<proteinExistence type="predicted"/>
<name>A0A9W6ETT5_9FLAO</name>
<organism evidence="4 5">
    <name type="scientific">Neptunitalea chrysea</name>
    <dbReference type="NCBI Taxonomy" id="1647581"/>
    <lineage>
        <taxon>Bacteria</taxon>
        <taxon>Pseudomonadati</taxon>
        <taxon>Bacteroidota</taxon>
        <taxon>Flavobacteriia</taxon>
        <taxon>Flavobacteriales</taxon>
        <taxon>Flavobacteriaceae</taxon>
        <taxon>Neptunitalea</taxon>
    </lineage>
</organism>
<dbReference type="InterPro" id="IPR036873">
    <property type="entry name" value="Rhodanese-like_dom_sf"/>
</dbReference>
<evidence type="ECO:0000256" key="2">
    <source>
        <dbReference type="ARBA" id="ARBA00022737"/>
    </source>
</evidence>
<keyword evidence="1" id="KW-0808">Transferase</keyword>